<evidence type="ECO:0000313" key="2">
    <source>
        <dbReference type="EMBL" id="CAD7264109.1"/>
    </source>
</evidence>
<evidence type="ECO:0000256" key="1">
    <source>
        <dbReference type="SAM" id="MobiDB-lite"/>
    </source>
</evidence>
<dbReference type="GO" id="GO:0007099">
    <property type="term" value="P:centriole replication"/>
    <property type="evidence" value="ECO:0007669"/>
    <property type="project" value="InterPro"/>
</dbReference>
<dbReference type="GO" id="GO:0032465">
    <property type="term" value="P:regulation of cytokinesis"/>
    <property type="evidence" value="ECO:0007669"/>
    <property type="project" value="InterPro"/>
</dbReference>
<sequence length="350" mass="38418">MADPTNLAAQLKILQETVSSMDERFRVIQDRFGSKTPAATTHTAGKPSHFIAAPPGTLSVEPTEFAWASLKATAMPQLAATLEKALCITRAMEAKIQEMQPGCDSHEAKLLVGLMATIPSITSNSTAESSPPAELLYITITRSSTVSGRPLVHHVEEANREGSDMVETTASRTSMPMGIRTARAASVLTAGARGFLVRRLMKTERIQSLIETMKDTVKCAIELQAECNNSQTITQADVDLHHRLQLQLDAAILEFHDVFFTLSVCERMNIISTDREKLTHRLLRTNSVRAPLSAATQRSLQRKLNQGSRPHSASYLPSCRSSNSRNYVKAWVQEEKRTRTNSLCSAPGGF</sequence>
<protein>
    <submittedName>
        <fullName evidence="2">Uncharacterized protein</fullName>
    </submittedName>
</protein>
<dbReference type="GO" id="GO:0005814">
    <property type="term" value="C:centriole"/>
    <property type="evidence" value="ECO:0007669"/>
    <property type="project" value="InterPro"/>
</dbReference>
<feature type="region of interest" description="Disordered" evidence="1">
    <location>
        <begin position="302"/>
        <end position="321"/>
    </location>
</feature>
<organism evidence="2">
    <name type="scientific">Timema shepardi</name>
    <name type="common">Walking stick</name>
    <dbReference type="NCBI Taxonomy" id="629360"/>
    <lineage>
        <taxon>Eukaryota</taxon>
        <taxon>Metazoa</taxon>
        <taxon>Ecdysozoa</taxon>
        <taxon>Arthropoda</taxon>
        <taxon>Hexapoda</taxon>
        <taxon>Insecta</taxon>
        <taxon>Pterygota</taxon>
        <taxon>Neoptera</taxon>
        <taxon>Polyneoptera</taxon>
        <taxon>Phasmatodea</taxon>
        <taxon>Timematodea</taxon>
        <taxon>Timematoidea</taxon>
        <taxon>Timematidae</taxon>
        <taxon>Timema</taxon>
    </lineage>
</organism>
<dbReference type="GO" id="GO:1903723">
    <property type="term" value="P:negative regulation of centriole elongation"/>
    <property type="evidence" value="ECO:0007669"/>
    <property type="project" value="TreeGrafter"/>
</dbReference>
<dbReference type="EMBL" id="OC004120">
    <property type="protein sequence ID" value="CAD7264109.1"/>
    <property type="molecule type" value="Genomic_DNA"/>
</dbReference>
<proteinExistence type="predicted"/>
<dbReference type="AlphaFoldDB" id="A0A7R9B0U4"/>
<dbReference type="GO" id="GO:0032053">
    <property type="term" value="P:ciliary basal body organization"/>
    <property type="evidence" value="ECO:0007669"/>
    <property type="project" value="TreeGrafter"/>
</dbReference>
<gene>
    <name evidence="2" type="ORF">TSIB3V08_LOCUS8171</name>
</gene>
<dbReference type="PANTHER" id="PTHR13594">
    <property type="entry name" value="CENTRIOLAR COILED-COIL PROTEIN OF 110 KDA"/>
    <property type="match status" value="1"/>
</dbReference>
<dbReference type="PANTHER" id="PTHR13594:SF1">
    <property type="entry name" value="CENTRIOLAR COILED-COIL PROTEIN OF 110 KDA"/>
    <property type="match status" value="1"/>
</dbReference>
<dbReference type="InterPro" id="IPR033207">
    <property type="entry name" value="CCP110"/>
</dbReference>
<reference evidence="2" key="1">
    <citation type="submission" date="2020-11" db="EMBL/GenBank/DDBJ databases">
        <authorList>
            <person name="Tran Van P."/>
        </authorList>
    </citation>
    <scope>NUCLEOTIDE SEQUENCE</scope>
</reference>
<feature type="compositionally biased region" description="Polar residues" evidence="1">
    <location>
        <begin position="302"/>
        <end position="311"/>
    </location>
</feature>
<accession>A0A7R9B0U4</accession>
<name>A0A7R9B0U4_TIMSH</name>